<proteinExistence type="predicted"/>
<keyword evidence="3" id="KW-1185">Reference proteome</keyword>
<sequence>MVKTPESYQKCSYGVMKVSKPSKELELPYYSKVSIFISAVSEKSEKTSPAIFSSRSRFLLLSSSKIKENPRSEHEIGNETDRSDKIEEILS</sequence>
<evidence type="ECO:0000256" key="1">
    <source>
        <dbReference type="SAM" id="MobiDB-lite"/>
    </source>
</evidence>
<dbReference type="AlphaFoldDB" id="A0AA88EDS7"/>
<feature type="region of interest" description="Disordered" evidence="1">
    <location>
        <begin position="67"/>
        <end position="91"/>
    </location>
</feature>
<dbReference type="EMBL" id="BTGU01001043">
    <property type="protein sequence ID" value="GMN70141.1"/>
    <property type="molecule type" value="Genomic_DNA"/>
</dbReference>
<accession>A0AA88EDS7</accession>
<reference evidence="2" key="1">
    <citation type="submission" date="2023-07" db="EMBL/GenBank/DDBJ databases">
        <title>draft genome sequence of fig (Ficus carica).</title>
        <authorList>
            <person name="Takahashi T."/>
            <person name="Nishimura K."/>
        </authorList>
    </citation>
    <scope>NUCLEOTIDE SEQUENCE</scope>
</reference>
<gene>
    <name evidence="2" type="ORF">TIFTF001_039185</name>
</gene>
<name>A0AA88EDS7_FICCA</name>
<dbReference type="Proteomes" id="UP001187192">
    <property type="component" value="Unassembled WGS sequence"/>
</dbReference>
<organism evidence="2 3">
    <name type="scientific">Ficus carica</name>
    <name type="common">Common fig</name>
    <dbReference type="NCBI Taxonomy" id="3494"/>
    <lineage>
        <taxon>Eukaryota</taxon>
        <taxon>Viridiplantae</taxon>
        <taxon>Streptophyta</taxon>
        <taxon>Embryophyta</taxon>
        <taxon>Tracheophyta</taxon>
        <taxon>Spermatophyta</taxon>
        <taxon>Magnoliopsida</taxon>
        <taxon>eudicotyledons</taxon>
        <taxon>Gunneridae</taxon>
        <taxon>Pentapetalae</taxon>
        <taxon>rosids</taxon>
        <taxon>fabids</taxon>
        <taxon>Rosales</taxon>
        <taxon>Moraceae</taxon>
        <taxon>Ficeae</taxon>
        <taxon>Ficus</taxon>
    </lineage>
</organism>
<protein>
    <submittedName>
        <fullName evidence="2">Uncharacterized protein</fullName>
    </submittedName>
</protein>
<evidence type="ECO:0000313" key="2">
    <source>
        <dbReference type="EMBL" id="GMN70141.1"/>
    </source>
</evidence>
<evidence type="ECO:0000313" key="3">
    <source>
        <dbReference type="Proteomes" id="UP001187192"/>
    </source>
</evidence>
<comment type="caution">
    <text evidence="2">The sequence shown here is derived from an EMBL/GenBank/DDBJ whole genome shotgun (WGS) entry which is preliminary data.</text>
</comment>